<dbReference type="GO" id="GO:0005886">
    <property type="term" value="C:plasma membrane"/>
    <property type="evidence" value="ECO:0007669"/>
    <property type="project" value="UniProtKB-SubCell"/>
</dbReference>
<comment type="caution">
    <text evidence="11">The sequence shown here is derived from an EMBL/GenBank/DDBJ whole genome shotgun (WGS) entry which is preliminary data.</text>
</comment>
<feature type="transmembrane region" description="Helical" evidence="6">
    <location>
        <begin position="94"/>
        <end position="118"/>
    </location>
</feature>
<dbReference type="Pfam" id="PF09822">
    <property type="entry name" value="ABC_transp_aux"/>
    <property type="match status" value="1"/>
</dbReference>
<dbReference type="NCBIfam" id="TIGR03521">
    <property type="entry name" value="GldG"/>
    <property type="match status" value="1"/>
</dbReference>
<dbReference type="EMBL" id="JACIEG010000006">
    <property type="protein sequence ID" value="MBB3970706.1"/>
    <property type="molecule type" value="Genomic_DNA"/>
</dbReference>
<accession>A0A4Y8A9Y3</accession>
<dbReference type="InterPro" id="IPR051449">
    <property type="entry name" value="ABC-2_transporter_component"/>
</dbReference>
<feature type="transmembrane region" description="Helical" evidence="6">
    <location>
        <begin position="138"/>
        <end position="157"/>
    </location>
</feature>
<sequence>MFSILKKEITTYLSSLVAYITIGVFLLVLGLFLWVFPDTSILAYGYAGLDSLFNTAPYLFMFLVPAITMRSLAEERREGTFELLLTRPLTDVQIVLGKYFAGVVIVLFALVPTLVYYYSVYTLGTPQGNIDTGAVIGSYIGLFLLGSSFTAIGLFASSVSKNQVIAFTIAVFLCFFFYSGFDSLSSILSLQNLGLQALGINEHYQSISRGVLDTRDLMYFVVLDIFFLWLTLFVLHRQAGKKFVNTVFLSVLGIMFTLTAVTIASDKLFTRFDFTKEKRFTISPISRKIMDSLPKTVNITVYLEGKDFPGGMKRLQTSVKDMLADLQAYSHGELQFEFTDPLKGLSNDQQNQAYEELAAKGIEAQNLSVKTDDGVSQKVIFPFALITYGDKSVPVKLLQSQSNMNLSPDEILNNSIQNLEYAFTSAIKKATSGGKQIIGFTEGHNELSDTQLFYARKDLSDGYLVGRINLVSIPFDSLEKVSLLVVAKPDKPFTELEKFKVDQFIMRGGRVLWAIDQVSAELDSLRGHGGEQLAFNKQLNLDDQLFGYGVRINYDLVADMNCSPIPVTTGNAGGQAQIQMLPWLYNPVYLPLSKHPIVKNLDGITSQFASSIDLLDVKGIEKTILLTSSPYNKKLTTPKVLSLQALQDEPNPKDFQSAPKITGVLLEGTFPSDFRNRPLPEGLTDKVTIEPKSKPTKMIVLSDGDILRNQVGADGSPYPLGYDHYTRQSYGNKNLLLNIADYMTDDSGLITLRSKEIQIRLLNRARIREEKLFWQLVNNIVPIAIVLIFAIFQHYLRKRKYAH</sequence>
<feature type="transmembrane region" description="Helical" evidence="6">
    <location>
        <begin position="247"/>
        <end position="265"/>
    </location>
</feature>
<evidence type="ECO:0000313" key="12">
    <source>
        <dbReference type="Proteomes" id="UP000297248"/>
    </source>
</evidence>
<feature type="domain" description="ABC-type uncharacterised transport system" evidence="7">
    <location>
        <begin position="437"/>
        <end position="738"/>
    </location>
</feature>
<feature type="transmembrane region" description="Helical" evidence="6">
    <location>
        <begin position="56"/>
        <end position="73"/>
    </location>
</feature>
<evidence type="ECO:0000259" key="7">
    <source>
        <dbReference type="Pfam" id="PF09822"/>
    </source>
</evidence>
<protein>
    <submittedName>
        <fullName evidence="10">ABC-2 type transport system permease protein</fullName>
    </submittedName>
    <submittedName>
        <fullName evidence="11">Gliding motility-associated ABC transporter substrate-binding protein GldG</fullName>
    </submittedName>
</protein>
<feature type="domain" description="DUF7088" evidence="9">
    <location>
        <begin position="276"/>
        <end position="387"/>
    </location>
</feature>
<dbReference type="InterPro" id="IPR055396">
    <property type="entry name" value="DUF7088"/>
</dbReference>
<evidence type="ECO:0000259" key="8">
    <source>
        <dbReference type="Pfam" id="PF12698"/>
    </source>
</evidence>
<evidence type="ECO:0000256" key="4">
    <source>
        <dbReference type="ARBA" id="ARBA00022989"/>
    </source>
</evidence>
<keyword evidence="4 6" id="KW-1133">Transmembrane helix</keyword>
<feature type="transmembrane region" description="Helical" evidence="6">
    <location>
        <begin position="217"/>
        <end position="235"/>
    </location>
</feature>
<dbReference type="PANTHER" id="PTHR30294">
    <property type="entry name" value="MEMBRANE COMPONENT OF ABC TRANSPORTER YHHJ-RELATED"/>
    <property type="match status" value="1"/>
</dbReference>
<feature type="transmembrane region" description="Helical" evidence="6">
    <location>
        <begin position="772"/>
        <end position="792"/>
    </location>
</feature>
<evidence type="ECO:0000256" key="5">
    <source>
        <dbReference type="ARBA" id="ARBA00023136"/>
    </source>
</evidence>
<keyword evidence="2" id="KW-1003">Cell membrane</keyword>
<dbReference type="InterPro" id="IPR013525">
    <property type="entry name" value="ABC2_TM"/>
</dbReference>
<evidence type="ECO:0000256" key="2">
    <source>
        <dbReference type="ARBA" id="ARBA00022475"/>
    </source>
</evidence>
<dbReference type="AlphaFoldDB" id="A0A4Y8A9Y3"/>
<dbReference type="InterPro" id="IPR019863">
    <property type="entry name" value="Motility-assoc_ABC-rel_GldG"/>
</dbReference>
<organism evidence="11 12">
    <name type="scientific">Mucilaginibacter phyllosphaerae</name>
    <dbReference type="NCBI Taxonomy" id="1812349"/>
    <lineage>
        <taxon>Bacteria</taxon>
        <taxon>Pseudomonadati</taxon>
        <taxon>Bacteroidota</taxon>
        <taxon>Sphingobacteriia</taxon>
        <taxon>Sphingobacteriales</taxon>
        <taxon>Sphingobacteriaceae</taxon>
        <taxon>Mucilaginibacter</taxon>
    </lineage>
</organism>
<proteinExistence type="predicted"/>
<dbReference type="Pfam" id="PF23357">
    <property type="entry name" value="DUF7088"/>
    <property type="match status" value="1"/>
</dbReference>
<reference evidence="11" key="2">
    <citation type="submission" date="2019-03" db="EMBL/GenBank/DDBJ databases">
        <authorList>
            <person name="Yan Y.-Q."/>
            <person name="Du Z.-J."/>
        </authorList>
    </citation>
    <scope>NUCLEOTIDE SEQUENCE</scope>
    <source>
        <strain evidence="11">PP-F2FG21</strain>
    </source>
</reference>
<dbReference type="Proteomes" id="UP000583101">
    <property type="component" value="Unassembled WGS sequence"/>
</dbReference>
<dbReference type="Proteomes" id="UP000297248">
    <property type="component" value="Unassembled WGS sequence"/>
</dbReference>
<dbReference type="OrthoDB" id="9777219at2"/>
<dbReference type="InterPro" id="IPR019196">
    <property type="entry name" value="ABC_transp_unknown"/>
</dbReference>
<keyword evidence="13" id="KW-1185">Reference proteome</keyword>
<evidence type="ECO:0000256" key="3">
    <source>
        <dbReference type="ARBA" id="ARBA00022692"/>
    </source>
</evidence>
<dbReference type="EMBL" id="SNQG01000006">
    <property type="protein sequence ID" value="TEW64707.1"/>
    <property type="molecule type" value="Genomic_DNA"/>
</dbReference>
<evidence type="ECO:0000259" key="9">
    <source>
        <dbReference type="Pfam" id="PF23357"/>
    </source>
</evidence>
<name>A0A4Y8A9Y3_9SPHI</name>
<keyword evidence="3 6" id="KW-0812">Transmembrane</keyword>
<keyword evidence="5 6" id="KW-0472">Membrane</keyword>
<evidence type="ECO:0000256" key="1">
    <source>
        <dbReference type="ARBA" id="ARBA00004651"/>
    </source>
</evidence>
<feature type="transmembrane region" description="Helical" evidence="6">
    <location>
        <begin position="12"/>
        <end position="36"/>
    </location>
</feature>
<reference evidence="11 12" key="1">
    <citation type="journal article" date="2016" name="Int. J. Syst. Evol. Microbiol.">
        <title>Proposal of Mucilaginibacter phyllosphaerae sp. nov. isolated from the phyllosphere of Galium album.</title>
        <authorList>
            <person name="Aydogan E.L."/>
            <person name="Busse H.J."/>
            <person name="Moser G."/>
            <person name="Muller C."/>
            <person name="Kampfer P."/>
            <person name="Glaeser S.P."/>
        </authorList>
    </citation>
    <scope>NUCLEOTIDE SEQUENCE [LARGE SCALE GENOMIC DNA]</scope>
    <source>
        <strain evidence="11 12">PP-F2FG21</strain>
    </source>
</reference>
<feature type="transmembrane region" description="Helical" evidence="6">
    <location>
        <begin position="164"/>
        <end position="181"/>
    </location>
</feature>
<evidence type="ECO:0000313" key="13">
    <source>
        <dbReference type="Proteomes" id="UP000583101"/>
    </source>
</evidence>
<dbReference type="GO" id="GO:0140359">
    <property type="term" value="F:ABC-type transporter activity"/>
    <property type="evidence" value="ECO:0007669"/>
    <property type="project" value="InterPro"/>
</dbReference>
<gene>
    <name evidence="11" type="primary">gldG</name>
    <name evidence="11" type="ORF">E2R65_16980</name>
    <name evidence="10" type="ORF">GGR35_003329</name>
</gene>
<reference evidence="10 13" key="3">
    <citation type="submission" date="2020-08" db="EMBL/GenBank/DDBJ databases">
        <title>Genomic Encyclopedia of Type Strains, Phase IV (KMG-IV): sequencing the most valuable type-strain genomes for metagenomic binning, comparative biology and taxonomic classification.</title>
        <authorList>
            <person name="Goeker M."/>
        </authorList>
    </citation>
    <scope>NUCLEOTIDE SEQUENCE [LARGE SCALE GENOMIC DNA]</scope>
    <source>
        <strain evidence="10 13">DSM 100995</strain>
    </source>
</reference>
<evidence type="ECO:0000313" key="11">
    <source>
        <dbReference type="EMBL" id="TEW64707.1"/>
    </source>
</evidence>
<dbReference type="RefSeq" id="WP_134337680.1">
    <property type="nucleotide sequence ID" value="NZ_BMCZ01000006.1"/>
</dbReference>
<evidence type="ECO:0000256" key="6">
    <source>
        <dbReference type="SAM" id="Phobius"/>
    </source>
</evidence>
<dbReference type="InterPro" id="IPR019860">
    <property type="entry name" value="Motility-assoc_ABC_perm_GldF"/>
</dbReference>
<dbReference type="Pfam" id="PF12698">
    <property type="entry name" value="ABC2_membrane_3"/>
    <property type="match status" value="1"/>
</dbReference>
<evidence type="ECO:0000313" key="10">
    <source>
        <dbReference type="EMBL" id="MBB3970706.1"/>
    </source>
</evidence>
<dbReference type="NCBIfam" id="TIGR03518">
    <property type="entry name" value="ABC_perm_GldF"/>
    <property type="match status" value="1"/>
</dbReference>
<dbReference type="PANTHER" id="PTHR30294:SF29">
    <property type="entry name" value="MULTIDRUG ABC TRANSPORTER PERMEASE YBHS-RELATED"/>
    <property type="match status" value="1"/>
</dbReference>
<feature type="domain" description="ABC-2 type transporter transmembrane" evidence="8">
    <location>
        <begin position="52"/>
        <end position="192"/>
    </location>
</feature>
<comment type="subcellular location">
    <subcellularLocation>
        <location evidence="1">Cell membrane</location>
        <topology evidence="1">Multi-pass membrane protein</topology>
    </subcellularLocation>
</comment>